<dbReference type="EMBL" id="CAADEX010000025">
    <property type="protein sequence ID" value="VFJ49486.1"/>
    <property type="molecule type" value="Genomic_DNA"/>
</dbReference>
<name>A0A450SBE7_9GAMM</name>
<accession>A0A450SBE7</accession>
<gene>
    <name evidence="1" type="ORF">BECKDK2373B_GA0170837_10254</name>
</gene>
<dbReference type="AlphaFoldDB" id="A0A450SBE7"/>
<evidence type="ECO:0000313" key="1">
    <source>
        <dbReference type="EMBL" id="VFJ49486.1"/>
    </source>
</evidence>
<proteinExistence type="predicted"/>
<sequence length="70" mass="8048">MQSITININNSELTGKIIGFLEGFRNDGLEIVSKEDRDDLTLLVATRGEEAISFDDYVRDENQYSQKRHQ</sequence>
<protein>
    <submittedName>
        <fullName evidence="1">Uncharacterized protein</fullName>
    </submittedName>
</protein>
<reference evidence="1" key="1">
    <citation type="submission" date="2019-02" db="EMBL/GenBank/DDBJ databases">
        <authorList>
            <person name="Gruber-Vodicka R. H."/>
            <person name="Seah K. B. B."/>
        </authorList>
    </citation>
    <scope>NUCLEOTIDE SEQUENCE</scope>
    <source>
        <strain evidence="1">BECK_DK47</strain>
    </source>
</reference>
<organism evidence="1">
    <name type="scientific">Candidatus Kentrum sp. DK</name>
    <dbReference type="NCBI Taxonomy" id="2126562"/>
    <lineage>
        <taxon>Bacteria</taxon>
        <taxon>Pseudomonadati</taxon>
        <taxon>Pseudomonadota</taxon>
        <taxon>Gammaproteobacteria</taxon>
        <taxon>Candidatus Kentrum</taxon>
    </lineage>
</organism>